<protein>
    <submittedName>
        <fullName evidence="1">Uncharacterized protein</fullName>
    </submittedName>
</protein>
<keyword evidence="2" id="KW-1185">Reference proteome</keyword>
<evidence type="ECO:0000313" key="2">
    <source>
        <dbReference type="Proteomes" id="UP000243205"/>
    </source>
</evidence>
<dbReference type="Proteomes" id="UP000243205">
    <property type="component" value="Unassembled WGS sequence"/>
</dbReference>
<evidence type="ECO:0000313" key="1">
    <source>
        <dbReference type="EMBL" id="SDE63720.1"/>
    </source>
</evidence>
<reference evidence="2" key="1">
    <citation type="submission" date="2016-10" db="EMBL/GenBank/DDBJ databases">
        <authorList>
            <person name="Varghese N."/>
            <person name="Submissions S."/>
        </authorList>
    </citation>
    <scope>NUCLEOTIDE SEQUENCE [LARGE SCALE GENOMIC DNA]</scope>
    <source>
        <strain evidence="2">DSM 8987</strain>
    </source>
</reference>
<dbReference type="EMBL" id="FNAQ01000021">
    <property type="protein sequence ID" value="SDE63720.1"/>
    <property type="molecule type" value="Genomic_DNA"/>
</dbReference>
<dbReference type="STRING" id="57664.SAMN05661003_1216"/>
<sequence length="217" mass="24036">MDFSLLAVLLVLVLPAPGLAFSFSAYEQSEQEAEQEQQRQRADEIAALLATPCAARLKGATTAFLFTQQQGDALYLRSSPQDEALYEHINSRLRRLGLKTFSPEQIRQRIADAEVQAFMNNDADAALAAARKFSARFVLRAQLKTQTRRNPVVGIDEVSVLLTFYLSDAGGRALSSVQVAETAFSDAQVEATLLALTQRQADYAIARLYRDFCQQAR</sequence>
<proteinExistence type="predicted"/>
<name>A0A1G7EJ53_9BACT</name>
<accession>A0A1G7EJ53</accession>
<organism evidence="1 2">
    <name type="scientific">Desulfuromonas thiophila</name>
    <dbReference type="NCBI Taxonomy" id="57664"/>
    <lineage>
        <taxon>Bacteria</taxon>
        <taxon>Pseudomonadati</taxon>
        <taxon>Thermodesulfobacteriota</taxon>
        <taxon>Desulfuromonadia</taxon>
        <taxon>Desulfuromonadales</taxon>
        <taxon>Desulfuromonadaceae</taxon>
        <taxon>Desulfuromonas</taxon>
    </lineage>
</organism>
<gene>
    <name evidence="1" type="ORF">SAMN05661003_1216</name>
</gene>
<dbReference type="AlphaFoldDB" id="A0A1G7EJ53"/>